<organism evidence="2 3">
    <name type="scientific">Trifolium medium</name>
    <dbReference type="NCBI Taxonomy" id="97028"/>
    <lineage>
        <taxon>Eukaryota</taxon>
        <taxon>Viridiplantae</taxon>
        <taxon>Streptophyta</taxon>
        <taxon>Embryophyta</taxon>
        <taxon>Tracheophyta</taxon>
        <taxon>Spermatophyta</taxon>
        <taxon>Magnoliopsida</taxon>
        <taxon>eudicotyledons</taxon>
        <taxon>Gunneridae</taxon>
        <taxon>Pentapetalae</taxon>
        <taxon>rosids</taxon>
        <taxon>fabids</taxon>
        <taxon>Fabales</taxon>
        <taxon>Fabaceae</taxon>
        <taxon>Papilionoideae</taxon>
        <taxon>50 kb inversion clade</taxon>
        <taxon>NPAAA clade</taxon>
        <taxon>Hologalegina</taxon>
        <taxon>IRL clade</taxon>
        <taxon>Trifolieae</taxon>
        <taxon>Trifolium</taxon>
    </lineage>
</organism>
<evidence type="ECO:0000313" key="3">
    <source>
        <dbReference type="Proteomes" id="UP000265520"/>
    </source>
</evidence>
<dbReference type="EMBL" id="LXQA011173339">
    <property type="protein sequence ID" value="MCI87710.1"/>
    <property type="molecule type" value="Genomic_DNA"/>
</dbReference>
<evidence type="ECO:0000313" key="2">
    <source>
        <dbReference type="EMBL" id="MCI87710.1"/>
    </source>
</evidence>
<feature type="non-terminal residue" evidence="2">
    <location>
        <position position="71"/>
    </location>
</feature>
<name>A0A392VMS2_9FABA</name>
<sequence length="71" mass="8129">ANFKAEVEKVRNWLKDDKEKRDGIEKELRDYIAGLEKQLKDEKDGAIKLKDALEEANTEKAAARKALEAKD</sequence>
<keyword evidence="3" id="KW-1185">Reference proteome</keyword>
<accession>A0A392VMS2</accession>
<keyword evidence="1" id="KW-0175">Coiled coil</keyword>
<proteinExistence type="predicted"/>
<feature type="coiled-coil region" evidence="1">
    <location>
        <begin position="32"/>
        <end position="70"/>
    </location>
</feature>
<dbReference type="Proteomes" id="UP000265520">
    <property type="component" value="Unassembled WGS sequence"/>
</dbReference>
<protein>
    <submittedName>
        <fullName evidence="2">Uncharacterized protein</fullName>
    </submittedName>
</protein>
<comment type="caution">
    <text evidence="2">The sequence shown here is derived from an EMBL/GenBank/DDBJ whole genome shotgun (WGS) entry which is preliminary data.</text>
</comment>
<feature type="non-terminal residue" evidence="2">
    <location>
        <position position="1"/>
    </location>
</feature>
<reference evidence="2 3" key="1">
    <citation type="journal article" date="2018" name="Front. Plant Sci.">
        <title>Red Clover (Trifolium pratense) and Zigzag Clover (T. medium) - A Picture of Genomic Similarities and Differences.</title>
        <authorList>
            <person name="Dluhosova J."/>
            <person name="Istvanek J."/>
            <person name="Nedelnik J."/>
            <person name="Repkova J."/>
        </authorList>
    </citation>
    <scope>NUCLEOTIDE SEQUENCE [LARGE SCALE GENOMIC DNA]</scope>
    <source>
        <strain evidence="3">cv. 10/8</strain>
        <tissue evidence="2">Leaf</tissue>
    </source>
</reference>
<evidence type="ECO:0000256" key="1">
    <source>
        <dbReference type="SAM" id="Coils"/>
    </source>
</evidence>
<dbReference type="AlphaFoldDB" id="A0A392VMS2"/>